<evidence type="ECO:0000313" key="3">
    <source>
        <dbReference type="Proteomes" id="UP001152320"/>
    </source>
</evidence>
<evidence type="ECO:0000256" key="1">
    <source>
        <dbReference type="SAM" id="MobiDB-lite"/>
    </source>
</evidence>
<reference evidence="2" key="1">
    <citation type="submission" date="2021-10" db="EMBL/GenBank/DDBJ databases">
        <title>Tropical sea cucumber genome reveals ecological adaptation and Cuvierian tubules defense mechanism.</title>
        <authorList>
            <person name="Chen T."/>
        </authorList>
    </citation>
    <scope>NUCLEOTIDE SEQUENCE</scope>
    <source>
        <strain evidence="2">Nanhai2018</strain>
        <tissue evidence="2">Muscle</tissue>
    </source>
</reference>
<dbReference type="AlphaFoldDB" id="A0A9Q1CSJ3"/>
<dbReference type="PANTHER" id="PTHR46601">
    <property type="entry name" value="ULP_PROTEASE DOMAIN-CONTAINING PROTEIN"/>
    <property type="match status" value="1"/>
</dbReference>
<evidence type="ECO:0000313" key="2">
    <source>
        <dbReference type="EMBL" id="KAJ8050271.1"/>
    </source>
</evidence>
<organism evidence="2 3">
    <name type="scientific">Holothuria leucospilota</name>
    <name type="common">Black long sea cucumber</name>
    <name type="synonym">Mertensiothuria leucospilota</name>
    <dbReference type="NCBI Taxonomy" id="206669"/>
    <lineage>
        <taxon>Eukaryota</taxon>
        <taxon>Metazoa</taxon>
        <taxon>Echinodermata</taxon>
        <taxon>Eleutherozoa</taxon>
        <taxon>Echinozoa</taxon>
        <taxon>Holothuroidea</taxon>
        <taxon>Aspidochirotacea</taxon>
        <taxon>Aspidochirotida</taxon>
        <taxon>Holothuriidae</taxon>
        <taxon>Holothuria</taxon>
    </lineage>
</organism>
<sequence length="644" mass="73991">MNKQRNKKAMTRKRILAVAVSVKNRYKPGYRNHRTFLGIGKKLTKHAITANDADELEVRKKRKDATPIETVITVKEFFHRGDNSRDLPDARSAKKVGDEVKSRKVMDLTLQSAYQKFCSEYPSINLSFSKFKKLRPPNILTMSNNKRAQCLCEYCTNLEFKLDAISRYMAQHQLGQFPLKNKHDISRMTLCPKDNGEYKKVCIDRQCNLCGIQCLKFEELVQHAADAMKWFRWETKEFDYDGGLIRRMTKVHKNGTLHQLIEELKMEMVPFSKHLFNASWQWRQYDHVSKNTPPNWVIFCMDYAENYACQSQDEAQGAHWSNVQATIHPIVASYRCEEADCDKMVTDSLFFISDDIKHCYHGVQHFNKNAIEHLEGKGIQIAKLIHFTDGAPTQYKSKVNFADVSMSLDDFGFPTEKHFFGSRHGKGPCDREIGVLKKQANLAVNARQVEIANAHDLYSFGQANLTRPKIQNEHCHEKRSFFFVKKGEIDRDRPDRTDVKPLKGTLQLHCVTGTGDPYKVYSRERSCFCPPCITGVNECQHEDLVGKWKLSDLQKQKTHTVDNAGHENRDNTEASSREQQSDLEVRDATTSNLENAIDAQVEQGLHLTAETDISIGEYVAVKLPVSQRKKSTLIVYMALVCMIF</sequence>
<feature type="region of interest" description="Disordered" evidence="1">
    <location>
        <begin position="556"/>
        <end position="587"/>
    </location>
</feature>
<proteinExistence type="predicted"/>
<gene>
    <name evidence="2" type="ORF">HOLleu_03406</name>
</gene>
<name>A0A9Q1CSJ3_HOLLE</name>
<dbReference type="Proteomes" id="UP001152320">
    <property type="component" value="Chromosome 1"/>
</dbReference>
<feature type="compositionally biased region" description="Basic and acidic residues" evidence="1">
    <location>
        <begin position="564"/>
        <end position="587"/>
    </location>
</feature>
<dbReference type="EMBL" id="JAIZAY010000001">
    <property type="protein sequence ID" value="KAJ8050271.1"/>
    <property type="molecule type" value="Genomic_DNA"/>
</dbReference>
<keyword evidence="3" id="KW-1185">Reference proteome</keyword>
<dbReference type="PANTHER" id="PTHR46601:SF1">
    <property type="entry name" value="ADF-H DOMAIN-CONTAINING PROTEIN"/>
    <property type="match status" value="1"/>
</dbReference>
<accession>A0A9Q1CSJ3</accession>
<dbReference type="OrthoDB" id="6152551at2759"/>
<comment type="caution">
    <text evidence="2">The sequence shown here is derived from an EMBL/GenBank/DDBJ whole genome shotgun (WGS) entry which is preliminary data.</text>
</comment>
<protein>
    <submittedName>
        <fullName evidence="2">Uncharacterized protein</fullName>
    </submittedName>
</protein>